<name>A0A166X9N0_CORFA</name>
<dbReference type="SUPFAM" id="SSF48371">
    <property type="entry name" value="ARM repeat"/>
    <property type="match status" value="1"/>
</dbReference>
<dbReference type="PROSITE" id="PS50837">
    <property type="entry name" value="NACHT"/>
    <property type="match status" value="1"/>
</dbReference>
<dbReference type="Gene3D" id="1.25.10.10">
    <property type="entry name" value="Leucine-rich Repeat Variant"/>
    <property type="match status" value="5"/>
</dbReference>
<accession>A0A166X9N0</accession>
<dbReference type="PANTHER" id="PTHR46844:SF1">
    <property type="entry name" value="SLR5058 PROTEIN"/>
    <property type="match status" value="1"/>
</dbReference>
<feature type="domain" description="NACHT" evidence="1">
    <location>
        <begin position="236"/>
        <end position="368"/>
    </location>
</feature>
<dbReference type="Pfam" id="PF05729">
    <property type="entry name" value="NACHT"/>
    <property type="match status" value="1"/>
</dbReference>
<evidence type="ECO:0000313" key="2">
    <source>
        <dbReference type="EMBL" id="OAA35576.1"/>
    </source>
</evidence>
<dbReference type="InterPro" id="IPR027417">
    <property type="entry name" value="P-loop_NTPase"/>
</dbReference>
<protein>
    <submittedName>
        <fullName evidence="2">Armadillo-like helical</fullName>
    </submittedName>
</protein>
<dbReference type="GeneID" id="30026274"/>
<dbReference type="STRING" id="1081104.A0A166X9N0"/>
<dbReference type="Proteomes" id="UP000076744">
    <property type="component" value="Unassembled WGS sequence"/>
</dbReference>
<gene>
    <name evidence="2" type="ORF">ISF_09982</name>
</gene>
<dbReference type="InterPro" id="IPR016024">
    <property type="entry name" value="ARM-type_fold"/>
</dbReference>
<dbReference type="RefSeq" id="XP_018699230.1">
    <property type="nucleotide sequence ID" value="XM_018853581.1"/>
</dbReference>
<dbReference type="Pfam" id="PF13646">
    <property type="entry name" value="HEAT_2"/>
    <property type="match status" value="4"/>
</dbReference>
<dbReference type="InterPro" id="IPR011989">
    <property type="entry name" value="ARM-like"/>
</dbReference>
<proteinExistence type="predicted"/>
<dbReference type="InterPro" id="IPR055496">
    <property type="entry name" value="DUF7068"/>
</dbReference>
<dbReference type="EMBL" id="AZHB01000121">
    <property type="protein sequence ID" value="OAA35576.1"/>
    <property type="molecule type" value="Genomic_DNA"/>
</dbReference>
<comment type="caution">
    <text evidence="2">The sequence shown here is derived from an EMBL/GenBank/DDBJ whole genome shotgun (WGS) entry which is preliminary data.</text>
</comment>
<dbReference type="PANTHER" id="PTHR46844">
    <property type="entry name" value="SLR5058 PROTEIN"/>
    <property type="match status" value="1"/>
</dbReference>
<dbReference type="Gene3D" id="3.40.50.300">
    <property type="entry name" value="P-loop containing nucleotide triphosphate hydrolases"/>
    <property type="match status" value="1"/>
</dbReference>
<organism evidence="2 3">
    <name type="scientific">Cordyceps fumosorosea (strain ARSEF 2679)</name>
    <name type="common">Isaria fumosorosea</name>
    <dbReference type="NCBI Taxonomy" id="1081104"/>
    <lineage>
        <taxon>Eukaryota</taxon>
        <taxon>Fungi</taxon>
        <taxon>Dikarya</taxon>
        <taxon>Ascomycota</taxon>
        <taxon>Pezizomycotina</taxon>
        <taxon>Sordariomycetes</taxon>
        <taxon>Hypocreomycetidae</taxon>
        <taxon>Hypocreales</taxon>
        <taxon>Cordycipitaceae</taxon>
        <taxon>Cordyceps</taxon>
    </lineage>
</organism>
<sequence length="1390" mass="152183">MCPSSRTSCRLTSTRLYVGATPKTSLILLRVSYFSEHLIKNHNAQLSNLADAFGSRIAPNERRPRKVPIISFYETKKTYLLGLSLGVVVSRDSATVHADCDKRHSIETDHSGLNKCGGPTDTLFTELAAAIQRLKTPSLLDQADTWIRDKHYTADRLKIERLSGESLSMDQCYINLAIVGQSGLNAGHLKKGGTAPSPFSILARQKVEAPDKTMQVDLAAIFNERKGSDGQPMHPRRILIRGRAGVGKTTLCKKIVHEFTKGTWAKWNELFDRVLWVPLRNLKLPERRKKAKYTLEHLFSHEFLLPTDGPNLARALSCALETKSSKTLFLLDGLDEVSQDLTGNGSMACFLAKLLTQPYVVITTRPSAKPPLNLDLELETIGFGPDQVNEYIEKSFTNPKTSVTDRTKVDKVQSFLEERWLIQGLVRIPIQLDALCYTWDDLKPDAILNTMTAMYKEIELKLWKKDVLRLKKKHEDKELTEENIATAGRRKIEGFVRDEMVFIESLAFTGLYNDVIDFTSEHLDSISDRFAPNLLPDKTLPSLSFLRTSDLSSEYRNQNYHFIHLTFQEYFAARYFVRQWKDPEGQLWSLTLSSMNTRTKASPPAEFLRKHKYTARYDIFWRFVAGLLDGSDQSPDFIATIEEEPLDLLGPTHQRLVMHCLSEISSDLPARKALEERLAQWLLFECKFNKSASLASEVEFPEVALKTALLDESSDVRKTILQSLASRASIPQSIAKVVAGRLGDEAEDMRRAAVEALGGRAALPDEVLTAVAARLGDEAKFVRSAAIKALDRRAVLPDKVLTAVAARLGDEHKFVRSATVQALGGRAALPDKVLTAIAARLSDEAEDVQSAAIQALGGRAALPGEVLTAVAARLGDKHWFVRSTAVEALGGRAALPSEVLTAVAARLGDEAEFVRRAAIKAIGGRAALPSEVLMAVAARLGDEHWFVRSTAVEALGGRAALPDEVLTAVAAQLGDEAEFVRRAAIEALVGHTALPGEVLTAVAARLGDEHWFVRSTAVQALGGRAALPGEVLTAVAARLGDEDKVVRRTTVEALGRRAALLGDVLTAVAARLGDEDKVVRRTTVEALGGHTALPNEVLTAIAARLSDEHEDVRRAAIQALGGRAVLPNKVLTAVVARLSDEAEDVRRATVQALGGRTALPNEVLTAVAARLSDEAEFVRRAAIEALGGRAPLPDKVLTAVAARLGDEAKFVRSAAIKALGRRAVLPDKVLTAVAARLSDEAEFVRRDAIEALGGRAALPDEALTAVAARLSDEAEFVRRAAVDILMQRHGKFCFTLLKGPLISSLYKALLERSFKEQLSWYIAKDNSYINMPDGITEFSVDIQQNEFWDWINGARPADCPSTSGGESLSHNQSYLVADGFNGGRMGKDGL</sequence>
<evidence type="ECO:0000313" key="3">
    <source>
        <dbReference type="Proteomes" id="UP000076744"/>
    </source>
</evidence>
<dbReference type="OrthoDB" id="5153622at2759"/>
<reference evidence="2 3" key="1">
    <citation type="journal article" date="2016" name="Genome Biol. Evol.">
        <title>Divergent and convergent evolution of fungal pathogenicity.</title>
        <authorList>
            <person name="Shang Y."/>
            <person name="Xiao G."/>
            <person name="Zheng P."/>
            <person name="Cen K."/>
            <person name="Zhan S."/>
            <person name="Wang C."/>
        </authorList>
    </citation>
    <scope>NUCLEOTIDE SEQUENCE [LARGE SCALE GENOMIC DNA]</scope>
    <source>
        <strain evidence="2 3">ARSEF 2679</strain>
    </source>
</reference>
<evidence type="ECO:0000259" key="1">
    <source>
        <dbReference type="PROSITE" id="PS50837"/>
    </source>
</evidence>
<dbReference type="Pfam" id="PF23238">
    <property type="entry name" value="DUF7068"/>
    <property type="match status" value="1"/>
</dbReference>
<keyword evidence="3" id="KW-1185">Reference proteome</keyword>
<dbReference type="SUPFAM" id="SSF52540">
    <property type="entry name" value="P-loop containing nucleoside triphosphate hydrolases"/>
    <property type="match status" value="1"/>
</dbReference>
<dbReference type="InterPro" id="IPR007111">
    <property type="entry name" value="NACHT_NTPase"/>
</dbReference>